<evidence type="ECO:0000313" key="3">
    <source>
        <dbReference type="Proteomes" id="UP000320585"/>
    </source>
</evidence>
<dbReference type="GeneID" id="92716948"/>
<dbReference type="SUPFAM" id="SSF102588">
    <property type="entry name" value="LmbE-like"/>
    <property type="match status" value="1"/>
</dbReference>
<proteinExistence type="predicted"/>
<dbReference type="GO" id="GO:0016811">
    <property type="term" value="F:hydrolase activity, acting on carbon-nitrogen (but not peptide) bonds, in linear amides"/>
    <property type="evidence" value="ECO:0007669"/>
    <property type="project" value="TreeGrafter"/>
</dbReference>
<dbReference type="PANTHER" id="PTHR12993">
    <property type="entry name" value="N-ACETYLGLUCOSAMINYL-PHOSPHATIDYLINOSITOL DE-N-ACETYLASE-RELATED"/>
    <property type="match status" value="1"/>
</dbReference>
<dbReference type="InterPro" id="IPR024078">
    <property type="entry name" value="LmbE-like_dom_sf"/>
</dbReference>
<feature type="domain" description="DUF7402" evidence="1">
    <location>
        <begin position="291"/>
        <end position="425"/>
    </location>
</feature>
<dbReference type="Proteomes" id="UP000320585">
    <property type="component" value="Chromosome"/>
</dbReference>
<reference evidence="3" key="1">
    <citation type="submission" date="2019-05" db="EMBL/GenBank/DDBJ databases">
        <title>Complete genome sequencing of Dialister sp. strain 5BBH33.</title>
        <authorList>
            <person name="Sakamoto M."/>
            <person name="Murakami T."/>
            <person name="Mori H."/>
        </authorList>
    </citation>
    <scope>NUCLEOTIDE SEQUENCE [LARGE SCALE GENOMIC DNA]</scope>
    <source>
        <strain evidence="3">5BBH33</strain>
    </source>
</reference>
<sequence length="557" mass="63161">MADSSFSYTSIFRGKTLMVVIPHEDDEINVAGSTIHGAILEGVHVICVFSTWGDDLYTPDIRRREAVKALKTLGVKEDDVIFLGYPDGGRYGESDPYIYGLNEPITVRGRHETYGTKAAPDFCMAAHGFHRPFTREGMIQDMEDVVLAHKPDAILCIDYDIHPDHRACSAAFETAMGRILQRPGNEYFPVIFKGFAYKTAFESVPDFYAPHMLSTVFARDNLPEPSWETSNPAYAWDERIRLPVPEECRRPLLSDNLIHKAFCCHVSQKGYRYAAKVANGDQVFWKRRTDNLSMQAAVSASSGNIKYLNDFLLLGSSDMAKPAMPMDDCLWAPPEDDKVKTCRLTFTHPVTIREAVLYGNIDTESRILDGTLRFSTGYEFRTGPFRKNGLPNDFSIEVQKSVDWVEFTINEAEGSTPGLTELELYEEEDTASMIHILADGNFAYDWTVWPGEKPKISAWTYGSDDDVSWEMNGSPSSIGQIQEELNRLKKPITICAFLTEHPDIWDEAVFAPGSSAALRSLRFHQKLDRWKNTFERFRQKSQHHALRKEAKKEKSKK</sequence>
<dbReference type="InterPro" id="IPR003737">
    <property type="entry name" value="GlcNAc_PI_deacetylase-related"/>
</dbReference>
<name>A0A8D5A5B8_9FIRM</name>
<dbReference type="Pfam" id="PF02585">
    <property type="entry name" value="PIG-L"/>
    <property type="match status" value="1"/>
</dbReference>
<dbReference type="InterPro" id="IPR055826">
    <property type="entry name" value="DUF7402"/>
</dbReference>
<evidence type="ECO:0000313" key="2">
    <source>
        <dbReference type="EMBL" id="BBK25794.1"/>
    </source>
</evidence>
<dbReference type="Pfam" id="PF24135">
    <property type="entry name" value="DUF7402"/>
    <property type="match status" value="1"/>
</dbReference>
<dbReference type="AlphaFoldDB" id="A0A8D5A5B8"/>
<dbReference type="PANTHER" id="PTHR12993:SF11">
    <property type="entry name" value="N-ACETYLGLUCOSAMINYL-PHOSPHATIDYLINOSITOL DE-N-ACETYLASE"/>
    <property type="match status" value="1"/>
</dbReference>
<gene>
    <name evidence="2" type="ORF">Dia5BBH33_17290</name>
</gene>
<dbReference type="OrthoDB" id="9815144at2"/>
<evidence type="ECO:0000259" key="1">
    <source>
        <dbReference type="Pfam" id="PF24135"/>
    </source>
</evidence>
<dbReference type="KEGG" id="dho:Dia5BBH33_17290"/>
<dbReference type="RefSeq" id="WP_143332811.1">
    <property type="nucleotide sequence ID" value="NZ_AP019697.1"/>
</dbReference>
<protein>
    <recommendedName>
        <fullName evidence="1">DUF7402 domain-containing protein</fullName>
    </recommendedName>
</protein>
<keyword evidence="3" id="KW-1185">Reference proteome</keyword>
<dbReference type="EMBL" id="AP019697">
    <property type="protein sequence ID" value="BBK25794.1"/>
    <property type="molecule type" value="Genomic_DNA"/>
</dbReference>
<organism evidence="2 3">
    <name type="scientific">Dialister hominis</name>
    <dbReference type="NCBI Taxonomy" id="2582419"/>
    <lineage>
        <taxon>Bacteria</taxon>
        <taxon>Bacillati</taxon>
        <taxon>Bacillota</taxon>
        <taxon>Negativicutes</taxon>
        <taxon>Veillonellales</taxon>
        <taxon>Veillonellaceae</taxon>
        <taxon>Dialister</taxon>
    </lineage>
</organism>
<dbReference type="Gene3D" id="3.40.50.10320">
    <property type="entry name" value="LmbE-like"/>
    <property type="match status" value="1"/>
</dbReference>
<accession>A0A8D5A5B8</accession>